<accession>A0A9P4YTW1</accession>
<name>A0A9P4YTW1_9HYPO</name>
<dbReference type="Proteomes" id="UP000749293">
    <property type="component" value="Unassembled WGS sequence"/>
</dbReference>
<dbReference type="OrthoDB" id="3595585at2759"/>
<feature type="compositionally biased region" description="Basic and acidic residues" evidence="1">
    <location>
        <begin position="248"/>
        <end position="261"/>
    </location>
</feature>
<organism evidence="2 3">
    <name type="scientific">Geosmithia morbida</name>
    <dbReference type="NCBI Taxonomy" id="1094350"/>
    <lineage>
        <taxon>Eukaryota</taxon>
        <taxon>Fungi</taxon>
        <taxon>Dikarya</taxon>
        <taxon>Ascomycota</taxon>
        <taxon>Pezizomycotina</taxon>
        <taxon>Sordariomycetes</taxon>
        <taxon>Hypocreomycetidae</taxon>
        <taxon>Hypocreales</taxon>
        <taxon>Bionectriaceae</taxon>
        <taxon>Geosmithia</taxon>
    </lineage>
</organism>
<feature type="compositionally biased region" description="Acidic residues" evidence="1">
    <location>
        <begin position="445"/>
        <end position="456"/>
    </location>
</feature>
<protein>
    <submittedName>
        <fullName evidence="2">Uncharacterized protein</fullName>
    </submittedName>
</protein>
<feature type="compositionally biased region" description="Acidic residues" evidence="1">
    <location>
        <begin position="346"/>
        <end position="358"/>
    </location>
</feature>
<feature type="compositionally biased region" description="Acidic residues" evidence="1">
    <location>
        <begin position="510"/>
        <end position="527"/>
    </location>
</feature>
<gene>
    <name evidence="2" type="ORF">GMORB2_7037</name>
</gene>
<feature type="compositionally biased region" description="Basic and acidic residues" evidence="1">
    <location>
        <begin position="164"/>
        <end position="212"/>
    </location>
</feature>
<feature type="compositionally biased region" description="Basic and acidic residues" evidence="1">
    <location>
        <begin position="89"/>
        <end position="99"/>
    </location>
</feature>
<proteinExistence type="predicted"/>
<dbReference type="EMBL" id="JAANYQ010000008">
    <property type="protein sequence ID" value="KAF4122730.1"/>
    <property type="molecule type" value="Genomic_DNA"/>
</dbReference>
<evidence type="ECO:0000313" key="3">
    <source>
        <dbReference type="Proteomes" id="UP000749293"/>
    </source>
</evidence>
<feature type="compositionally biased region" description="Basic residues" evidence="1">
    <location>
        <begin position="553"/>
        <end position="576"/>
    </location>
</feature>
<feature type="compositionally biased region" description="Low complexity" evidence="1">
    <location>
        <begin position="335"/>
        <end position="345"/>
    </location>
</feature>
<feature type="region of interest" description="Disordered" evidence="1">
    <location>
        <begin position="1"/>
        <end position="20"/>
    </location>
</feature>
<feature type="compositionally biased region" description="Basic and acidic residues" evidence="1">
    <location>
        <begin position="392"/>
        <end position="411"/>
    </location>
</feature>
<evidence type="ECO:0000313" key="2">
    <source>
        <dbReference type="EMBL" id="KAF4122730.1"/>
    </source>
</evidence>
<sequence length="576" mass="63408">MRCTAEEQQQAGISSSGSDFTRLHITPLDPELLKIIVPASSLPKAQNISFHTIPTFSENRYGYVDLPHADAEKIKAKLNGAVLRGTKIRIDKARPEKRTVGPPDTMGGETKKSKKSSSVDASSAKKRKRDEKDKVIAAVALTDRKVKRGWTETPAESAKRTKKERSDKSNKRNSKSKEDGGGEEAAEKESEKEKKKREKKEEKRRTKSKYTEQAECLLKTKIPANATKNLPNSDDPDKKKRRSSKPGTAREEIIHEFERTTKFPSFLKDSTGPTSAHPAAAEFVEGKGWVDEDGNVVEAAPINKRPITPAKKKKKAAPPPKPVVGEDSDDDDDTSSSGTSSSGSDSESDSGDEDEEEEFVKGQQATPSLKKTTAAKPSPSPNLKLDIPPKTPAKDASKGKDKEASKGEVHPLEALYKRKKPVEGDAATVEETPGQSQPFTFFGGDDMDEDGEDGGDAEAGAGKESRDASMPIPMTPFTRQDFESRIMRSAAPTPDTAHPERMNSIPWHLEDDEDEDGDDDDNEEEGGDGTAHGSTEFQTWFWKNRRDLNQSWMRRKKTAAKEKRHKENKARASKAV</sequence>
<feature type="compositionally biased region" description="Polar residues" evidence="1">
    <location>
        <begin position="1"/>
        <end position="19"/>
    </location>
</feature>
<dbReference type="RefSeq" id="XP_035321382.1">
    <property type="nucleotide sequence ID" value="XM_035469002.1"/>
</dbReference>
<keyword evidence="3" id="KW-1185">Reference proteome</keyword>
<evidence type="ECO:0000256" key="1">
    <source>
        <dbReference type="SAM" id="MobiDB-lite"/>
    </source>
</evidence>
<feature type="region of interest" description="Disordered" evidence="1">
    <location>
        <begin position="89"/>
        <end position="576"/>
    </location>
</feature>
<dbReference type="GeneID" id="55973260"/>
<reference evidence="2" key="1">
    <citation type="submission" date="2020-03" db="EMBL/GenBank/DDBJ databases">
        <title>Site-based positive gene gene selection in Geosmithia morbida across the United States reveals a broad range of putative effectors and factors for local host and environmental adapation.</title>
        <authorList>
            <person name="Onufrak A."/>
            <person name="Murdoch R.W."/>
            <person name="Gazis R."/>
            <person name="Huff M."/>
            <person name="Staton M."/>
            <person name="Klingeman W."/>
            <person name="Hadziabdic D."/>
        </authorList>
    </citation>
    <scope>NUCLEOTIDE SEQUENCE</scope>
    <source>
        <strain evidence="2">1262</strain>
    </source>
</reference>
<dbReference type="AlphaFoldDB" id="A0A9P4YTW1"/>
<comment type="caution">
    <text evidence="2">The sequence shown here is derived from an EMBL/GenBank/DDBJ whole genome shotgun (WGS) entry which is preliminary data.</text>
</comment>